<protein>
    <recommendedName>
        <fullName evidence="1">Helitron helicase-like domain-containing protein</fullName>
    </recommendedName>
</protein>
<accession>A0A2V1CWR5</accession>
<dbReference type="InterPro" id="IPR025476">
    <property type="entry name" value="Helitron_helicase-like"/>
</dbReference>
<keyword evidence="3" id="KW-1185">Reference proteome</keyword>
<proteinExistence type="predicted"/>
<feature type="domain" description="Helitron helicase-like" evidence="1">
    <location>
        <begin position="1"/>
        <end position="125"/>
    </location>
</feature>
<evidence type="ECO:0000313" key="2">
    <source>
        <dbReference type="EMBL" id="PVH90165.1"/>
    </source>
</evidence>
<dbReference type="AlphaFoldDB" id="A0A2V1CWR5"/>
<dbReference type="Proteomes" id="UP000244855">
    <property type="component" value="Unassembled WGS sequence"/>
</dbReference>
<dbReference type="Pfam" id="PF14214">
    <property type="entry name" value="Helitron_like_N"/>
    <property type="match status" value="1"/>
</dbReference>
<sequence length="465" mass="52876">MSRELRLGMRRKIKSLIVREGIPAIWFTLNPNDITNPVKLRLAAYRSREPEEAEAFLTSLDTSFKRVRLAISDPFSSALFFHREMSMFFKYYVRIGESSVFGRISQYFGAVETNERGALHLHGLLWLHGNMTLSSFLQNVEDEGSRAYRDRALKYVDSVFAEDLDEEAFSAVQAERTVTSDISAMLQNREQFSAAFEEEANFCAGATQIHPQSDAPWRLVKRTAFKEGGVLEIQRNHEMVNRWNKAIAVGLRHNHDISFIATQSKTMAIVFYVTNYATKLEDPAWKRAAAAAELLNVAGDSGSGTGPENRTRQFLLKVANRVFTERALSQVEVAAHLLGFQTEFTHNSAWTYLNVSSLYWEIFRRWDHLRHGAGEDNDGSVDEAVMLEQSGQRASFIQAYPHRGPVLAALSLYDYMSVVKLKRKYRGGGAQEDLEFDENWPLSETWTQALRKQGERAVVCLDGYL</sequence>
<organism evidence="2 3">
    <name type="scientific">Periconia macrospinosa</name>
    <dbReference type="NCBI Taxonomy" id="97972"/>
    <lineage>
        <taxon>Eukaryota</taxon>
        <taxon>Fungi</taxon>
        <taxon>Dikarya</taxon>
        <taxon>Ascomycota</taxon>
        <taxon>Pezizomycotina</taxon>
        <taxon>Dothideomycetes</taxon>
        <taxon>Pleosporomycetidae</taxon>
        <taxon>Pleosporales</taxon>
        <taxon>Massarineae</taxon>
        <taxon>Periconiaceae</taxon>
        <taxon>Periconia</taxon>
    </lineage>
</organism>
<dbReference type="EMBL" id="KZ806624">
    <property type="protein sequence ID" value="PVH90165.1"/>
    <property type="molecule type" value="Genomic_DNA"/>
</dbReference>
<name>A0A2V1CWR5_9PLEO</name>
<evidence type="ECO:0000313" key="3">
    <source>
        <dbReference type="Proteomes" id="UP000244855"/>
    </source>
</evidence>
<evidence type="ECO:0000259" key="1">
    <source>
        <dbReference type="Pfam" id="PF14214"/>
    </source>
</evidence>
<dbReference type="OrthoDB" id="3788185at2759"/>
<feature type="non-terminal residue" evidence="2">
    <location>
        <position position="465"/>
    </location>
</feature>
<gene>
    <name evidence="2" type="ORF">DM02DRAFT_665439</name>
</gene>
<reference evidence="2 3" key="1">
    <citation type="journal article" date="2018" name="Sci. Rep.">
        <title>Comparative genomics provides insights into the lifestyle and reveals functional heterogeneity of dark septate endophytic fungi.</title>
        <authorList>
            <person name="Knapp D.G."/>
            <person name="Nemeth J.B."/>
            <person name="Barry K."/>
            <person name="Hainaut M."/>
            <person name="Henrissat B."/>
            <person name="Johnson J."/>
            <person name="Kuo A."/>
            <person name="Lim J.H.P."/>
            <person name="Lipzen A."/>
            <person name="Nolan M."/>
            <person name="Ohm R.A."/>
            <person name="Tamas L."/>
            <person name="Grigoriev I.V."/>
            <person name="Spatafora J.W."/>
            <person name="Nagy L.G."/>
            <person name="Kovacs G.M."/>
        </authorList>
    </citation>
    <scope>NUCLEOTIDE SEQUENCE [LARGE SCALE GENOMIC DNA]</scope>
    <source>
        <strain evidence="2 3">DSE2036</strain>
    </source>
</reference>
<dbReference type="STRING" id="97972.A0A2V1CWR5"/>